<dbReference type="InterPro" id="IPR012337">
    <property type="entry name" value="RNaseH-like_sf"/>
</dbReference>
<evidence type="ECO:0000313" key="6">
    <source>
        <dbReference type="Proteomes" id="UP000608890"/>
    </source>
</evidence>
<dbReference type="Proteomes" id="UP000608890">
    <property type="component" value="Unassembled WGS sequence"/>
</dbReference>
<dbReference type="RefSeq" id="WP_189041320.1">
    <property type="nucleotide sequence ID" value="NZ_BMNB01000004.1"/>
</dbReference>
<dbReference type="SUPFAM" id="SSF53098">
    <property type="entry name" value="Ribonuclease H-like"/>
    <property type="match status" value="1"/>
</dbReference>
<comment type="similarity">
    <text evidence="1">Belongs to the argonaute family. Long pAgo subfamily.</text>
</comment>
<dbReference type="EMBL" id="BMNB01000004">
    <property type="protein sequence ID" value="GGM28601.1"/>
    <property type="molecule type" value="Genomic_DNA"/>
</dbReference>
<dbReference type="InterPro" id="IPR003165">
    <property type="entry name" value="Piwi"/>
</dbReference>
<dbReference type="GO" id="GO:0003676">
    <property type="term" value="F:nucleic acid binding"/>
    <property type="evidence" value="ECO:0007669"/>
    <property type="project" value="InterPro"/>
</dbReference>
<sequence length="782" mass="86482">MVEAVRGVPAPPQRAAPSLVANFLPVRFHGQAFHAGVVPFDSRERLDGLRAELQGTHVVAREGNQIVCVPLTADSRLVGAEEKFAINDFRHLTMRLVREALVNEVIGMGYRLRSFKQPCFVSRFRQQDLLTQCAGDQREALAGVHVFPQYRLDARANGPSARMGIVVGLKTRYEFDLTVRELLDRGFGVEGRYVLARTGEVPFHPNLDECAYRKLVGAVESVRAGRLHLRDAPAVSEVDAGEAWLEGRLDTFQDVVAFLTGGRQGPLLERLDEEAFALTGAEGRLGRITALAGRLARGGPLRIAADVEVEVGVPLGSGSTGSSGGQVRSTPFAEPTFVFDPGGGKTDKSAQRGLTRLGPFDSESFSPRRPRILVMTPRAYQGSVEVFMNQFRRGVPNAKVFTEGFARKYRLTDCDIRIEAFDATGPRDATAYRDACLAALDRDEKPHLAIVITSEAQQDLQGDDSPYLVAKSTLMGQGVPVQEIQYETIGRGDIAYPLDSMALQCYAKLGGIPFVIAAPGTIMHELVIGIGSAHIKPSRFSAPERVVGITTVFSADGNYLLSNMSREADYDRYPEELLRALRVCIDEVKTRNAWRPEDAIRLIFHVFKPLKDTEADAVKNLVSGLLAEFRAVQFAFVHVSEEHDWYLFDTAAQGIGNAAMPSGRRQPKGRYVPQRGHAVTISSCEVLLTVAGPYDIKRPTHGLPRPLLLKLHRASTFTDIEYLAGQAFRFTAMSWRRFYPSRSPVTIMYSDLIASLLGQLRHVRNWNADILRTAFRTSRWFL</sequence>
<protein>
    <recommendedName>
        <fullName evidence="2">Protein argonaute</fullName>
    </recommendedName>
</protein>
<evidence type="ECO:0000256" key="2">
    <source>
        <dbReference type="ARBA" id="ARBA00035032"/>
    </source>
</evidence>
<comment type="caution">
    <text evidence="5">The sequence shown here is derived from an EMBL/GenBank/DDBJ whole genome shotgun (WGS) entry which is preliminary data.</text>
</comment>
<dbReference type="SMART" id="SM00950">
    <property type="entry name" value="Piwi"/>
    <property type="match status" value="1"/>
</dbReference>
<evidence type="ECO:0000256" key="1">
    <source>
        <dbReference type="ARBA" id="ARBA00035012"/>
    </source>
</evidence>
<dbReference type="Gene3D" id="3.40.50.2300">
    <property type="match status" value="1"/>
</dbReference>
<dbReference type="CDD" id="cd04659">
    <property type="entry name" value="Piwi_piwi-like_ProArk"/>
    <property type="match status" value="1"/>
</dbReference>
<feature type="domain" description="Piwi" evidence="4">
    <location>
        <begin position="447"/>
        <end position="762"/>
    </location>
</feature>
<accession>A0A917TNB8</accession>
<name>A0A917TNB8_9ACTN</name>
<keyword evidence="6" id="KW-1185">Reference proteome</keyword>
<evidence type="ECO:0000259" key="4">
    <source>
        <dbReference type="PROSITE" id="PS50822"/>
    </source>
</evidence>
<feature type="region of interest" description="Disordered" evidence="3">
    <location>
        <begin position="336"/>
        <end position="361"/>
    </location>
</feature>
<organism evidence="5 6">
    <name type="scientific">Micromonospora sonchi</name>
    <dbReference type="NCBI Taxonomy" id="1763543"/>
    <lineage>
        <taxon>Bacteria</taxon>
        <taxon>Bacillati</taxon>
        <taxon>Actinomycetota</taxon>
        <taxon>Actinomycetes</taxon>
        <taxon>Micromonosporales</taxon>
        <taxon>Micromonosporaceae</taxon>
        <taxon>Micromonospora</taxon>
    </lineage>
</organism>
<evidence type="ECO:0000313" key="5">
    <source>
        <dbReference type="EMBL" id="GGM28601.1"/>
    </source>
</evidence>
<gene>
    <name evidence="5" type="ORF">GCM10011608_11700</name>
</gene>
<dbReference type="AlphaFoldDB" id="A0A917TNB8"/>
<proteinExistence type="inferred from homology"/>
<reference evidence="5" key="1">
    <citation type="journal article" date="2014" name="Int. J. Syst. Evol. Microbiol.">
        <title>Complete genome sequence of Corynebacterium casei LMG S-19264T (=DSM 44701T), isolated from a smear-ripened cheese.</title>
        <authorList>
            <consortium name="US DOE Joint Genome Institute (JGI-PGF)"/>
            <person name="Walter F."/>
            <person name="Albersmeier A."/>
            <person name="Kalinowski J."/>
            <person name="Ruckert C."/>
        </authorList>
    </citation>
    <scope>NUCLEOTIDE SEQUENCE</scope>
    <source>
        <strain evidence="5">CGMCC 4.7312</strain>
    </source>
</reference>
<evidence type="ECO:0000256" key="3">
    <source>
        <dbReference type="SAM" id="MobiDB-lite"/>
    </source>
</evidence>
<reference evidence="5" key="2">
    <citation type="submission" date="2020-09" db="EMBL/GenBank/DDBJ databases">
        <authorList>
            <person name="Sun Q."/>
            <person name="Zhou Y."/>
        </authorList>
    </citation>
    <scope>NUCLEOTIDE SEQUENCE</scope>
    <source>
        <strain evidence="5">CGMCC 4.7312</strain>
    </source>
</reference>
<dbReference type="Gene3D" id="3.30.420.10">
    <property type="entry name" value="Ribonuclease H-like superfamily/Ribonuclease H"/>
    <property type="match status" value="1"/>
</dbReference>
<dbReference type="InterPro" id="IPR036397">
    <property type="entry name" value="RNaseH_sf"/>
</dbReference>
<dbReference type="Pfam" id="PF02171">
    <property type="entry name" value="Piwi"/>
    <property type="match status" value="1"/>
</dbReference>
<dbReference type="PROSITE" id="PS50822">
    <property type="entry name" value="PIWI"/>
    <property type="match status" value="1"/>
</dbReference>